<dbReference type="PANTHER" id="PTHR43479">
    <property type="entry name" value="ACREF/ENVCD OPERON REPRESSOR-RELATED"/>
    <property type="match status" value="1"/>
</dbReference>
<accession>A0ABP9DD53</accession>
<feature type="domain" description="HTH tetR-type" evidence="3">
    <location>
        <begin position="1"/>
        <end position="61"/>
    </location>
</feature>
<dbReference type="InterPro" id="IPR009057">
    <property type="entry name" value="Homeodomain-like_sf"/>
</dbReference>
<comment type="caution">
    <text evidence="4">The sequence shown here is derived from an EMBL/GenBank/DDBJ whole genome shotgun (WGS) entry which is preliminary data.</text>
</comment>
<dbReference type="SUPFAM" id="SSF48498">
    <property type="entry name" value="Tetracyclin repressor-like, C-terminal domain"/>
    <property type="match status" value="1"/>
</dbReference>
<proteinExistence type="predicted"/>
<organism evidence="4 5">
    <name type="scientific">Algivirga pacifica</name>
    <dbReference type="NCBI Taxonomy" id="1162670"/>
    <lineage>
        <taxon>Bacteria</taxon>
        <taxon>Pseudomonadati</taxon>
        <taxon>Bacteroidota</taxon>
        <taxon>Cytophagia</taxon>
        <taxon>Cytophagales</taxon>
        <taxon>Flammeovirgaceae</taxon>
        <taxon>Algivirga</taxon>
    </lineage>
</organism>
<dbReference type="InterPro" id="IPR036271">
    <property type="entry name" value="Tet_transcr_reg_TetR-rel_C_sf"/>
</dbReference>
<evidence type="ECO:0000259" key="3">
    <source>
        <dbReference type="PROSITE" id="PS50977"/>
    </source>
</evidence>
<dbReference type="InterPro" id="IPR001647">
    <property type="entry name" value="HTH_TetR"/>
</dbReference>
<feature type="DNA-binding region" description="H-T-H motif" evidence="2">
    <location>
        <begin position="24"/>
        <end position="43"/>
    </location>
</feature>
<protein>
    <submittedName>
        <fullName evidence="4">TetR/AcrR family transcriptional regulator</fullName>
    </submittedName>
</protein>
<evidence type="ECO:0000256" key="1">
    <source>
        <dbReference type="ARBA" id="ARBA00023125"/>
    </source>
</evidence>
<dbReference type="PROSITE" id="PS50977">
    <property type="entry name" value="HTH_TETR_2"/>
    <property type="match status" value="1"/>
</dbReference>
<evidence type="ECO:0000313" key="4">
    <source>
        <dbReference type="EMBL" id="GAA4837391.1"/>
    </source>
</evidence>
<reference evidence="5" key="1">
    <citation type="journal article" date="2019" name="Int. J. Syst. Evol. Microbiol.">
        <title>The Global Catalogue of Microorganisms (GCM) 10K type strain sequencing project: providing services to taxonomists for standard genome sequencing and annotation.</title>
        <authorList>
            <consortium name="The Broad Institute Genomics Platform"/>
            <consortium name="The Broad Institute Genome Sequencing Center for Infectious Disease"/>
            <person name="Wu L."/>
            <person name="Ma J."/>
        </authorList>
    </citation>
    <scope>NUCLEOTIDE SEQUENCE [LARGE SCALE GENOMIC DNA]</scope>
    <source>
        <strain evidence="5">JCM 18326</strain>
    </source>
</reference>
<dbReference type="PRINTS" id="PR00455">
    <property type="entry name" value="HTHTETR"/>
</dbReference>
<dbReference type="Gene3D" id="1.10.357.10">
    <property type="entry name" value="Tetracycline Repressor, domain 2"/>
    <property type="match status" value="1"/>
</dbReference>
<dbReference type="Proteomes" id="UP001500298">
    <property type="component" value="Unassembled WGS sequence"/>
</dbReference>
<dbReference type="Pfam" id="PF00440">
    <property type="entry name" value="TetR_N"/>
    <property type="match status" value="1"/>
</dbReference>
<evidence type="ECO:0000256" key="2">
    <source>
        <dbReference type="PROSITE-ProRule" id="PRU00335"/>
    </source>
</evidence>
<dbReference type="SUPFAM" id="SSF46689">
    <property type="entry name" value="Homeodomain-like"/>
    <property type="match status" value="1"/>
</dbReference>
<gene>
    <name evidence="4" type="ORF">GCM10023331_23260</name>
</gene>
<dbReference type="InterPro" id="IPR050624">
    <property type="entry name" value="HTH-type_Tx_Regulator"/>
</dbReference>
<evidence type="ECO:0000313" key="5">
    <source>
        <dbReference type="Proteomes" id="UP001500298"/>
    </source>
</evidence>
<dbReference type="PANTHER" id="PTHR43479:SF11">
    <property type="entry name" value="ACREF_ENVCD OPERON REPRESSOR-RELATED"/>
    <property type="match status" value="1"/>
</dbReference>
<dbReference type="EMBL" id="BAABJX010000034">
    <property type="protein sequence ID" value="GAA4837391.1"/>
    <property type="molecule type" value="Genomic_DNA"/>
</dbReference>
<keyword evidence="1 2" id="KW-0238">DNA-binding</keyword>
<keyword evidence="5" id="KW-1185">Reference proteome</keyword>
<sequence>MTKKEKILDTMLQLIAERGVHDTPMSLISKVSGVATGTIYHHFSSKEKILVELYLGLKAELGRITQNALTQDIGFKEKLNTFWVDLFQYYIKHPLKFQFGEQIINTPIIDEETTLKGKEFYQPAIDFLAEGIRSQQIRTINLRLLSEMIYSNIGTLVKIHINDKDLQSVDHDMVQEAFDIIWKGIKA</sequence>
<name>A0ABP9DD53_9BACT</name>